<dbReference type="EMBL" id="PDCJ01000001">
    <property type="protein sequence ID" value="PEG30478.1"/>
    <property type="molecule type" value="Genomic_DNA"/>
</dbReference>
<evidence type="ECO:0000259" key="3">
    <source>
        <dbReference type="Pfam" id="PF11761"/>
    </source>
</evidence>
<sequence>MLLSDEKESISIICPSPKGLNLGIKLQNELACTLYIKDASDGYISDFLGNKNEKIKVYGKEFNLSKVTKEAFDISSKIIFISSTGIAVRAIAPLLQGKDKDPGVVVVDLSSKYAVSLVSGHLGGGNEITLKVSEILNAEPVITTATDTMGIIGPDILAKKYDLIIDNLKSAKYIAALLVDNKTVGIKDEYNLIEISKGYERIEELNEDSIWVTNKIAYLEKENLDYSKILKLIKKDLVLGIGCRRNTPYEKIIKFIEDSLKKYNFDIKSVKEIVSVDVKKDEQGIMEAAKKLKCPFRTFEREKIKTVQDKYERSEFVLKTLGVTGVCEPCVDLASAKVIISKIKHEGMTLAIGVVN</sequence>
<evidence type="ECO:0000259" key="2">
    <source>
        <dbReference type="Pfam" id="PF11760"/>
    </source>
</evidence>
<dbReference type="Gene3D" id="3.30.420.180">
    <property type="entry name" value="CobE/GbiG C-terminal domain"/>
    <property type="match status" value="1"/>
</dbReference>
<dbReference type="Pfam" id="PF01890">
    <property type="entry name" value="CbiG_C"/>
    <property type="match status" value="1"/>
</dbReference>
<dbReference type="InterPro" id="IPR038029">
    <property type="entry name" value="GbiG_N_sf"/>
</dbReference>
<protein>
    <submittedName>
        <fullName evidence="4">Cobalt-precorrin 5A hydrolase</fullName>
    </submittedName>
</protein>
<accession>A0A2A7MH81</accession>
<dbReference type="SUPFAM" id="SSF159664">
    <property type="entry name" value="CobE/GbiG C-terminal domain-like"/>
    <property type="match status" value="1"/>
</dbReference>
<keyword evidence="4" id="KW-0378">Hydrolase</keyword>
<proteinExistence type="predicted"/>
<organism evidence="4 5">
    <name type="scientific">Clostridium neonatale</name>
    <dbReference type="NCBI Taxonomy" id="137838"/>
    <lineage>
        <taxon>Bacteria</taxon>
        <taxon>Bacillati</taxon>
        <taxon>Bacillota</taxon>
        <taxon>Clostridia</taxon>
        <taxon>Eubacteriales</taxon>
        <taxon>Clostridiaceae</taxon>
        <taxon>Clostridium</taxon>
    </lineage>
</organism>
<comment type="caution">
    <text evidence="4">The sequence shown here is derived from an EMBL/GenBank/DDBJ whole genome shotgun (WGS) entry which is preliminary data.</text>
</comment>
<evidence type="ECO:0000313" key="4">
    <source>
        <dbReference type="EMBL" id="PEG30478.1"/>
    </source>
</evidence>
<name>A0A2A7MH81_9CLOT</name>
<dbReference type="InterPro" id="IPR002750">
    <property type="entry name" value="CobE/GbiG_C"/>
</dbReference>
<dbReference type="Gene3D" id="3.40.50.11220">
    <property type="match status" value="1"/>
</dbReference>
<dbReference type="InterPro" id="IPR021745">
    <property type="entry name" value="CbiG_mid"/>
</dbReference>
<feature type="domain" description="Cobalamin synthesis G N-terminal" evidence="2">
    <location>
        <begin position="67"/>
        <end position="147"/>
    </location>
</feature>
<dbReference type="InterPro" id="IPR021744">
    <property type="entry name" value="CbiG_N"/>
</dbReference>
<dbReference type="PANTHER" id="PTHR37477">
    <property type="entry name" value="COBALT-PRECORRIN-5A HYDROLASE"/>
    <property type="match status" value="1"/>
</dbReference>
<evidence type="ECO:0000313" key="5">
    <source>
        <dbReference type="Proteomes" id="UP000220840"/>
    </source>
</evidence>
<feature type="domain" description="CobE/GbiG C-terminal" evidence="1">
    <location>
        <begin position="237"/>
        <end position="352"/>
    </location>
</feature>
<dbReference type="GO" id="GO:0009236">
    <property type="term" value="P:cobalamin biosynthetic process"/>
    <property type="evidence" value="ECO:0007669"/>
    <property type="project" value="InterPro"/>
</dbReference>
<feature type="domain" description="Cobalamin biosynthesis central region" evidence="3">
    <location>
        <begin position="153"/>
        <end position="217"/>
    </location>
</feature>
<keyword evidence="5" id="KW-1185">Reference proteome</keyword>
<dbReference type="Pfam" id="PF11760">
    <property type="entry name" value="CbiG_N"/>
    <property type="match status" value="1"/>
</dbReference>
<dbReference type="PANTHER" id="PTHR37477:SF1">
    <property type="entry name" value="COBALT-PRECORRIN-5A HYDROLASE"/>
    <property type="match status" value="1"/>
</dbReference>
<dbReference type="OrthoDB" id="9781023at2"/>
<dbReference type="Proteomes" id="UP000220840">
    <property type="component" value="Unassembled WGS sequence"/>
</dbReference>
<reference evidence="4 5" key="1">
    <citation type="submission" date="2017-10" db="EMBL/GenBank/DDBJ databases">
        <title>Effective Description of Clostridium neonatale sp. nov. linked to necrotizing enterocolitis in neonates and a clarification of species assignable to the genus Clostridium (Prazmowski 1880) emend. Lawson and Rainey 2016.</title>
        <authorList>
            <person name="Bernard K."/>
            <person name="Burdz T."/>
            <person name="Wiebe D."/>
            <person name="Balcewich B."/>
            <person name="Alfa M."/>
            <person name="Bernier A.-M."/>
        </authorList>
    </citation>
    <scope>NUCLEOTIDE SEQUENCE [LARGE SCALE GENOMIC DNA]</scope>
    <source>
        <strain evidence="4 5">LCDC99A005</strain>
    </source>
</reference>
<dbReference type="InterPro" id="IPR052553">
    <property type="entry name" value="CbiG_hydrolase"/>
</dbReference>
<dbReference type="Pfam" id="PF11761">
    <property type="entry name" value="CbiG_mid"/>
    <property type="match status" value="1"/>
</dbReference>
<dbReference type="InterPro" id="IPR036518">
    <property type="entry name" value="CobE/GbiG_C_sf"/>
</dbReference>
<dbReference type="GO" id="GO:0016787">
    <property type="term" value="F:hydrolase activity"/>
    <property type="evidence" value="ECO:0007669"/>
    <property type="project" value="UniProtKB-KW"/>
</dbReference>
<dbReference type="NCBIfam" id="NF004466">
    <property type="entry name" value="PRK05788.1-4"/>
    <property type="match status" value="1"/>
</dbReference>
<dbReference type="RefSeq" id="WP_058294652.1">
    <property type="nucleotide sequence ID" value="NZ_CAMRXG010000034.1"/>
</dbReference>
<gene>
    <name evidence="4" type="ORF">CQ394_01785</name>
</gene>
<dbReference type="SUPFAM" id="SSF159672">
    <property type="entry name" value="CbiG N-terminal domain-like"/>
    <property type="match status" value="1"/>
</dbReference>
<dbReference type="STRING" id="137838.GCA_001458595_01806"/>
<dbReference type="AlphaFoldDB" id="A0A2A7MH81"/>
<evidence type="ECO:0000259" key="1">
    <source>
        <dbReference type="Pfam" id="PF01890"/>
    </source>
</evidence>